<gene>
    <name evidence="1" type="ORF">EK398_06225</name>
</gene>
<dbReference type="AlphaFoldDB" id="A0A437ULG8"/>
<reference evidence="1 2" key="1">
    <citation type="submission" date="2018-12" db="EMBL/GenBank/DDBJ databases">
        <title>A novel vanA-carrying plasmid in a clinical isolate of Enterococcus avium.</title>
        <authorList>
            <person name="Bernasconi O.J."/>
            <person name="Luzzaro F."/>
            <person name="Endimiani A."/>
        </authorList>
    </citation>
    <scope>NUCLEOTIDE SEQUENCE [LARGE SCALE GENOMIC DNA]</scope>
    <source>
        <strain evidence="1 2">LC0559/18</strain>
    </source>
</reference>
<name>A0A437ULG8_ENTAV</name>
<protein>
    <submittedName>
        <fullName evidence="1">Uncharacterized protein</fullName>
    </submittedName>
</protein>
<comment type="caution">
    <text evidence="1">The sequence shown here is derived from an EMBL/GenBank/DDBJ whole genome shotgun (WGS) entry which is preliminary data.</text>
</comment>
<dbReference type="Proteomes" id="UP000288388">
    <property type="component" value="Unassembled WGS sequence"/>
</dbReference>
<accession>A0A437ULG8</accession>
<evidence type="ECO:0000313" key="1">
    <source>
        <dbReference type="EMBL" id="RVU94476.1"/>
    </source>
</evidence>
<dbReference type="RefSeq" id="WP_010740710.1">
    <property type="nucleotide sequence ID" value="NZ_CABGUH010000066.1"/>
</dbReference>
<proteinExistence type="predicted"/>
<evidence type="ECO:0000313" key="2">
    <source>
        <dbReference type="Proteomes" id="UP000288388"/>
    </source>
</evidence>
<sequence>MEFIGEPIVEEEFIEHYMYLFESSIRQLCSIDEFLPKEKEYLQAEYRCAWLLYQKFEAEQKRPPDYRFLSDSVTNAVIAREYLFQEREKNMMNSEHFAERYIVLLRSEGLLTPVVFGATDFAFIMESERHRAVKRYDEEDTFTEGYEMMRIQNNRFLQNFVIQQLADGFLDLYSVYMKKRQEG</sequence>
<dbReference type="EMBL" id="RYZS01000001">
    <property type="protein sequence ID" value="RVU94476.1"/>
    <property type="molecule type" value="Genomic_DNA"/>
</dbReference>
<organism evidence="1 2">
    <name type="scientific">Enterococcus avium</name>
    <name type="common">Streptococcus avium</name>
    <dbReference type="NCBI Taxonomy" id="33945"/>
    <lineage>
        <taxon>Bacteria</taxon>
        <taxon>Bacillati</taxon>
        <taxon>Bacillota</taxon>
        <taxon>Bacilli</taxon>
        <taxon>Lactobacillales</taxon>
        <taxon>Enterococcaceae</taxon>
        <taxon>Enterococcus</taxon>
    </lineage>
</organism>